<evidence type="ECO:0000313" key="2">
    <source>
        <dbReference type="Proteomes" id="UP001153678"/>
    </source>
</evidence>
<dbReference type="AlphaFoldDB" id="A0A9W4SBW2"/>
<sequence length="140" mass="14630">MIITIINNATPVESQLLPPSAPAIPTNRFSSIAPTPTTPTSFIIEPIIPTIAPVPKSLPPSGSGSLSVISESNSLFTTSDSLGNTVVTSTFIPRQTVVVVDKVYKPSDDGASLSMGNVLDNKLFGVAISLIVSFTNLMMN</sequence>
<dbReference type="EMBL" id="CAMKVN010000103">
    <property type="protein sequence ID" value="CAI2163639.1"/>
    <property type="molecule type" value="Genomic_DNA"/>
</dbReference>
<name>A0A9W4SBW2_9GLOM</name>
<dbReference type="Proteomes" id="UP001153678">
    <property type="component" value="Unassembled WGS sequence"/>
</dbReference>
<protein>
    <submittedName>
        <fullName evidence="1">9478_t:CDS:1</fullName>
    </submittedName>
</protein>
<organism evidence="1 2">
    <name type="scientific">Funneliformis geosporum</name>
    <dbReference type="NCBI Taxonomy" id="1117311"/>
    <lineage>
        <taxon>Eukaryota</taxon>
        <taxon>Fungi</taxon>
        <taxon>Fungi incertae sedis</taxon>
        <taxon>Mucoromycota</taxon>
        <taxon>Glomeromycotina</taxon>
        <taxon>Glomeromycetes</taxon>
        <taxon>Glomerales</taxon>
        <taxon>Glomeraceae</taxon>
        <taxon>Funneliformis</taxon>
    </lineage>
</organism>
<gene>
    <name evidence="1" type="ORF">FWILDA_LOCUS1170</name>
</gene>
<keyword evidence="2" id="KW-1185">Reference proteome</keyword>
<accession>A0A9W4SBW2</accession>
<reference evidence="1" key="1">
    <citation type="submission" date="2022-08" db="EMBL/GenBank/DDBJ databases">
        <authorList>
            <person name="Kallberg Y."/>
            <person name="Tangrot J."/>
            <person name="Rosling A."/>
        </authorList>
    </citation>
    <scope>NUCLEOTIDE SEQUENCE</scope>
    <source>
        <strain evidence="1">Wild A</strain>
    </source>
</reference>
<evidence type="ECO:0000313" key="1">
    <source>
        <dbReference type="EMBL" id="CAI2163639.1"/>
    </source>
</evidence>
<comment type="caution">
    <text evidence="1">The sequence shown here is derived from an EMBL/GenBank/DDBJ whole genome shotgun (WGS) entry which is preliminary data.</text>
</comment>
<proteinExistence type="predicted"/>